<dbReference type="Proteomes" id="UP001054902">
    <property type="component" value="Unassembled WGS sequence"/>
</dbReference>
<dbReference type="InterPro" id="IPR032675">
    <property type="entry name" value="LRR_dom_sf"/>
</dbReference>
<sequence>MRVATVDGLVTLFYDGSKELFNQDLEMEWFEEFSLWCSGWHPDEVDDADWKDWDISEECKRYWQDRRSWQQIIILDGAAAFSYCSNLVYIKLSINIEYIGNGAFADCGLISVFIPPRCRAIAGRAFASNWNLAIFHVPRDTALEHSVVENTKLLEDRYGYGSYRGVTEVVHNWLKNINNDNEYSLHRACSSFQPLKEVLLTIVQAKGIGSFKVKNEAGITPARYLKENPYADVDEMYIVREYVMKMMGE</sequence>
<proteinExistence type="predicted"/>
<dbReference type="Gene3D" id="3.80.10.10">
    <property type="entry name" value="Ribonuclease Inhibitor"/>
    <property type="match status" value="1"/>
</dbReference>
<accession>A0AAD3H0S3</accession>
<dbReference type="Pfam" id="PF13306">
    <property type="entry name" value="LRR_5"/>
    <property type="match status" value="1"/>
</dbReference>
<reference evidence="1 2" key="1">
    <citation type="journal article" date="2021" name="Sci. Rep.">
        <title>The genome of the diatom Chaetoceros tenuissimus carries an ancient integrated fragment of an extant virus.</title>
        <authorList>
            <person name="Hongo Y."/>
            <person name="Kimura K."/>
            <person name="Takaki Y."/>
            <person name="Yoshida Y."/>
            <person name="Baba S."/>
            <person name="Kobayashi G."/>
            <person name="Nagasaki K."/>
            <person name="Hano T."/>
            <person name="Tomaru Y."/>
        </authorList>
    </citation>
    <scope>NUCLEOTIDE SEQUENCE [LARGE SCALE GENOMIC DNA]</scope>
    <source>
        <strain evidence="1 2">NIES-3715</strain>
    </source>
</reference>
<dbReference type="InterPro" id="IPR026906">
    <property type="entry name" value="LRR_5"/>
</dbReference>
<evidence type="ECO:0000313" key="2">
    <source>
        <dbReference type="Proteomes" id="UP001054902"/>
    </source>
</evidence>
<name>A0AAD3H0S3_9STRA</name>
<organism evidence="1 2">
    <name type="scientific">Chaetoceros tenuissimus</name>
    <dbReference type="NCBI Taxonomy" id="426638"/>
    <lineage>
        <taxon>Eukaryota</taxon>
        <taxon>Sar</taxon>
        <taxon>Stramenopiles</taxon>
        <taxon>Ochrophyta</taxon>
        <taxon>Bacillariophyta</taxon>
        <taxon>Coscinodiscophyceae</taxon>
        <taxon>Chaetocerotophycidae</taxon>
        <taxon>Chaetocerotales</taxon>
        <taxon>Chaetocerotaceae</taxon>
        <taxon>Chaetoceros</taxon>
    </lineage>
</organism>
<keyword evidence="2" id="KW-1185">Reference proteome</keyword>
<gene>
    <name evidence="1" type="ORF">CTEN210_02901</name>
</gene>
<comment type="caution">
    <text evidence="1">The sequence shown here is derived from an EMBL/GenBank/DDBJ whole genome shotgun (WGS) entry which is preliminary data.</text>
</comment>
<protein>
    <submittedName>
        <fullName evidence="1">Uncharacterized protein</fullName>
    </submittedName>
</protein>
<evidence type="ECO:0000313" key="1">
    <source>
        <dbReference type="EMBL" id="GFH46427.1"/>
    </source>
</evidence>
<dbReference type="AlphaFoldDB" id="A0AAD3H0S3"/>
<dbReference type="EMBL" id="BLLK01000022">
    <property type="protein sequence ID" value="GFH46427.1"/>
    <property type="molecule type" value="Genomic_DNA"/>
</dbReference>